<feature type="signal peptide" evidence="3">
    <location>
        <begin position="1"/>
        <end position="25"/>
    </location>
</feature>
<comment type="caution">
    <text evidence="5">The sequence shown here is derived from an EMBL/GenBank/DDBJ whole genome shotgun (WGS) entry which is preliminary data.</text>
</comment>
<sequence>MKKIFLFCFSMLSALLIWLGPPVVADTDLEKPVASMVKDPQSYLSEETKQTIDQQNQGWEQAGQPLRVWYYVTDQVDADLASKASRLLADWQGQAEQSSAVLVIMARKDQQVHLQISDRLQTFLTEEEITNILASVQEKFQEGELDKVSLQLLAAIEEQVFGKTTLQVEEKSVYQQLSTYLPLLVLGAFLTFAIVMDQSARKKGDAGQFLWIPFDHFSSSPNQSDKTTLESPSWTSDSASDGRADMGR</sequence>
<reference evidence="5 7" key="1">
    <citation type="submission" date="2019-04" db="EMBL/GenBank/DDBJ databases">
        <title>Genome analysis of Streptococcus suis strain WUSS424.</title>
        <authorList>
            <person name="Chen H."/>
            <person name="Gao X."/>
            <person name="Wu Z."/>
        </authorList>
    </citation>
    <scope>NUCLEOTIDE SEQUENCE [LARGE SCALE GENOMIC DNA]</scope>
    <source>
        <strain evidence="5 7">WUSS424</strain>
    </source>
</reference>
<evidence type="ECO:0000313" key="7">
    <source>
        <dbReference type="Proteomes" id="UP000305165"/>
    </source>
</evidence>
<evidence type="ECO:0000256" key="1">
    <source>
        <dbReference type="SAM" id="MobiDB-lite"/>
    </source>
</evidence>
<keyword evidence="2" id="KW-0812">Transmembrane</keyword>
<feature type="compositionally biased region" description="Polar residues" evidence="1">
    <location>
        <begin position="219"/>
        <end position="239"/>
    </location>
</feature>
<gene>
    <name evidence="6" type="ORF">FAJ39_00615</name>
    <name evidence="5" type="ORF">FAJ39_03975</name>
</gene>
<feature type="transmembrane region" description="Helical" evidence="2">
    <location>
        <begin position="177"/>
        <end position="195"/>
    </location>
</feature>
<dbReference type="Gene3D" id="3.10.310.50">
    <property type="match status" value="1"/>
</dbReference>
<feature type="region of interest" description="Disordered" evidence="1">
    <location>
        <begin position="219"/>
        <end position="248"/>
    </location>
</feature>
<dbReference type="OrthoDB" id="9810918at2"/>
<name>A0A4T2GNE0_STRSU</name>
<dbReference type="AlphaFoldDB" id="A0A4T2GNE0"/>
<evidence type="ECO:0000259" key="4">
    <source>
        <dbReference type="Pfam" id="PF04536"/>
    </source>
</evidence>
<dbReference type="EMBL" id="SSXO01000002">
    <property type="protein sequence ID" value="TII00232.1"/>
    <property type="molecule type" value="Genomic_DNA"/>
</dbReference>
<organism evidence="5 7">
    <name type="scientific">Streptococcus suis</name>
    <dbReference type="NCBI Taxonomy" id="1307"/>
    <lineage>
        <taxon>Bacteria</taxon>
        <taxon>Bacillati</taxon>
        <taxon>Bacillota</taxon>
        <taxon>Bacilli</taxon>
        <taxon>Lactobacillales</taxon>
        <taxon>Streptococcaceae</taxon>
        <taxon>Streptococcus</taxon>
    </lineage>
</organism>
<feature type="domain" description="TPM" evidence="4">
    <location>
        <begin position="37"/>
        <end position="156"/>
    </location>
</feature>
<feature type="chain" id="PRO_5033451641" evidence="3">
    <location>
        <begin position="26"/>
        <end position="248"/>
    </location>
</feature>
<keyword evidence="2" id="KW-0472">Membrane</keyword>
<proteinExistence type="predicted"/>
<keyword evidence="3" id="KW-0732">Signal</keyword>
<dbReference type="Pfam" id="PF04536">
    <property type="entry name" value="TPM_phosphatase"/>
    <property type="match status" value="1"/>
</dbReference>
<evidence type="ECO:0000256" key="2">
    <source>
        <dbReference type="SAM" id="Phobius"/>
    </source>
</evidence>
<dbReference type="EMBL" id="SSXO01000001">
    <property type="protein sequence ID" value="TII00872.1"/>
    <property type="molecule type" value="Genomic_DNA"/>
</dbReference>
<accession>A0A4T2GNE0</accession>
<evidence type="ECO:0000313" key="6">
    <source>
        <dbReference type="EMBL" id="TII00872.1"/>
    </source>
</evidence>
<protein>
    <submittedName>
        <fullName evidence="5">TPM domain-containing protein</fullName>
    </submittedName>
</protein>
<evidence type="ECO:0000313" key="5">
    <source>
        <dbReference type="EMBL" id="TII00232.1"/>
    </source>
</evidence>
<dbReference type="Proteomes" id="UP000305165">
    <property type="component" value="Unassembled WGS sequence"/>
</dbReference>
<dbReference type="InterPro" id="IPR007621">
    <property type="entry name" value="TPM_dom"/>
</dbReference>
<evidence type="ECO:0000256" key="3">
    <source>
        <dbReference type="SAM" id="SignalP"/>
    </source>
</evidence>
<keyword evidence="2" id="KW-1133">Transmembrane helix</keyword>